<feature type="domain" description="DUF4724" evidence="4">
    <location>
        <begin position="416"/>
        <end position="504"/>
    </location>
</feature>
<feature type="compositionally biased region" description="Low complexity" evidence="2">
    <location>
        <begin position="332"/>
        <end position="342"/>
    </location>
</feature>
<gene>
    <name evidence="5" type="primary">C10orf67</name>
</gene>
<proteinExistence type="predicted"/>
<evidence type="ECO:0000259" key="3">
    <source>
        <dbReference type="Pfam" id="PF15821"/>
    </source>
</evidence>
<dbReference type="GeneTree" id="ENSGT00390000003836"/>
<accession>A0A2K6FJ07</accession>
<dbReference type="InterPro" id="IPR040119">
    <property type="entry name" value="C10orf67-like"/>
</dbReference>
<dbReference type="AlphaFoldDB" id="A0A2K6FJ07"/>
<dbReference type="Proteomes" id="UP000233160">
    <property type="component" value="Unassembled WGS sequence"/>
</dbReference>
<evidence type="ECO:0000259" key="4">
    <source>
        <dbReference type="Pfam" id="PF15852"/>
    </source>
</evidence>
<dbReference type="Pfam" id="PF15852">
    <property type="entry name" value="DUF4724"/>
    <property type="match status" value="1"/>
</dbReference>
<dbReference type="Ensembl" id="ENSPCOT00000024577.1">
    <property type="protein sequence ID" value="ENSPCOP00000013970.1"/>
    <property type="gene ID" value="ENSPCOG00000018647.1"/>
</dbReference>
<evidence type="ECO:0000313" key="6">
    <source>
        <dbReference type="Proteomes" id="UP000233160"/>
    </source>
</evidence>
<organism evidence="5 6">
    <name type="scientific">Propithecus coquereli</name>
    <name type="common">Coquerel's sifaka</name>
    <name type="synonym">Propithecus verreauxi coquereli</name>
    <dbReference type="NCBI Taxonomy" id="379532"/>
    <lineage>
        <taxon>Eukaryota</taxon>
        <taxon>Metazoa</taxon>
        <taxon>Chordata</taxon>
        <taxon>Craniata</taxon>
        <taxon>Vertebrata</taxon>
        <taxon>Euteleostomi</taxon>
        <taxon>Mammalia</taxon>
        <taxon>Eutheria</taxon>
        <taxon>Euarchontoglires</taxon>
        <taxon>Primates</taxon>
        <taxon>Strepsirrhini</taxon>
        <taxon>Lemuriformes</taxon>
        <taxon>Indriidae</taxon>
        <taxon>Propithecus</taxon>
    </lineage>
</organism>
<feature type="compositionally biased region" description="Basic and acidic residues" evidence="2">
    <location>
        <begin position="351"/>
        <end position="364"/>
    </location>
</feature>
<evidence type="ECO:0000313" key="5">
    <source>
        <dbReference type="Ensembl" id="ENSPCOP00000013970.1"/>
    </source>
</evidence>
<dbReference type="Pfam" id="PF15821">
    <property type="entry name" value="DUF4709"/>
    <property type="match status" value="1"/>
</dbReference>
<protein>
    <submittedName>
        <fullName evidence="5">Chromosome 10 open reading frame 67</fullName>
    </submittedName>
</protein>
<reference evidence="5" key="2">
    <citation type="submission" date="2025-09" db="UniProtKB">
        <authorList>
            <consortium name="Ensembl"/>
        </authorList>
    </citation>
    <scope>IDENTIFICATION</scope>
</reference>
<keyword evidence="1" id="KW-0175">Coiled coil</keyword>
<feature type="region of interest" description="Disordered" evidence="2">
    <location>
        <begin position="488"/>
        <end position="509"/>
    </location>
</feature>
<evidence type="ECO:0000256" key="1">
    <source>
        <dbReference type="SAM" id="Coils"/>
    </source>
</evidence>
<reference evidence="5" key="1">
    <citation type="submission" date="2025-08" db="UniProtKB">
        <authorList>
            <consortium name="Ensembl"/>
        </authorList>
    </citation>
    <scope>IDENTIFICATION</scope>
</reference>
<dbReference type="STRING" id="379532.ENSPCOP00000013970"/>
<name>A0A2K6FJ07_PROCO</name>
<feature type="region of interest" description="Disordered" evidence="2">
    <location>
        <begin position="295"/>
        <end position="364"/>
    </location>
</feature>
<dbReference type="InterPro" id="IPR031711">
    <property type="entry name" value="DUF4724"/>
</dbReference>
<dbReference type="OMA" id="HINKNWE"/>
<dbReference type="PANTHER" id="PTHR22382:SF7">
    <property type="entry name" value="RIKEN CDNA 4921504E06 GENE"/>
    <property type="match status" value="1"/>
</dbReference>
<feature type="domain" description="DUF4709" evidence="3">
    <location>
        <begin position="23"/>
        <end position="132"/>
    </location>
</feature>
<sequence length="509" mass="58972">FLFIQSVRGTGLVASYVISFFSRLNISDDLKVGFFNTDHATQTDSSEILPVKELSSTTQNLVQIVKSLQVEFGFLKQLLQLKFEDRLKEESYNLLNVLRDRIGELEKHRQQNEDNMRKCFYQQLADAIAVVKGMYQQFFEVEEEEISLQDANTVKMNILSRKLKEKEDIIKELEEELDQYEEYGFPKLGSLAKDTSSTKSALQKENLEYKVKNERLLQIVSELEEEVGFNIKENSALEDEVISLKEKAEKDQRTIQKLMAGRERLRNELEHEKLLVQDMINKQKEDMETRKMFGSLSVKHSRSAKWKETPSSQWPTQSRVPSKTLAASRPHSGSTSASSAGSKKSKTSKKSLKEEQQPEVEEKNSLTVQIEALKATVENEKKKIERVRKESERINRNWEKRFLILRNSFHVLKDEMFTRHTLFRQFAVLADTSFNYVVSVYNVWMLFVSLTISLSHNISFLEVYNKYVDVVSDQVSYHISARGKYSGTLDEDPYEKPSMPQNSPADTPY</sequence>
<dbReference type="InterPro" id="IPR031651">
    <property type="entry name" value="DUF4709"/>
</dbReference>
<evidence type="ECO:0000256" key="2">
    <source>
        <dbReference type="SAM" id="MobiDB-lite"/>
    </source>
</evidence>
<keyword evidence="6" id="KW-1185">Reference proteome</keyword>
<feature type="compositionally biased region" description="Polar residues" evidence="2">
    <location>
        <begin position="499"/>
        <end position="509"/>
    </location>
</feature>
<feature type="coiled-coil region" evidence="1">
    <location>
        <begin position="156"/>
        <end position="282"/>
    </location>
</feature>
<dbReference type="PANTHER" id="PTHR22382">
    <property type="entry name" value="RIKEN CDNA 4921504E06 GENE"/>
    <property type="match status" value="1"/>
</dbReference>
<feature type="compositionally biased region" description="Polar residues" evidence="2">
    <location>
        <begin position="309"/>
        <end position="321"/>
    </location>
</feature>